<feature type="domain" description="Protein kinase" evidence="4">
    <location>
        <begin position="1"/>
        <end position="241"/>
    </location>
</feature>
<dbReference type="SMART" id="SM00220">
    <property type="entry name" value="S_TKc"/>
    <property type="match status" value="1"/>
</dbReference>
<keyword evidence="2" id="KW-0067">ATP-binding</keyword>
<dbReference type="EMBL" id="JADGJD010003107">
    <property type="protein sequence ID" value="KAJ3025641.1"/>
    <property type="molecule type" value="Genomic_DNA"/>
</dbReference>
<keyword evidence="5" id="KW-0808">Transferase</keyword>
<dbReference type="SUPFAM" id="SSF56112">
    <property type="entry name" value="Protein kinase-like (PK-like)"/>
    <property type="match status" value="1"/>
</dbReference>
<evidence type="ECO:0000256" key="3">
    <source>
        <dbReference type="SAM" id="MobiDB-lite"/>
    </source>
</evidence>
<dbReference type="Proteomes" id="UP001212841">
    <property type="component" value="Unassembled WGS sequence"/>
</dbReference>
<dbReference type="GO" id="GO:0005516">
    <property type="term" value="F:calmodulin binding"/>
    <property type="evidence" value="ECO:0007669"/>
    <property type="project" value="TreeGrafter"/>
</dbReference>
<keyword evidence="1" id="KW-0547">Nucleotide-binding</keyword>
<proteinExistence type="predicted"/>
<dbReference type="GO" id="GO:0004683">
    <property type="term" value="F:calcium/calmodulin-dependent protein kinase activity"/>
    <property type="evidence" value="ECO:0007669"/>
    <property type="project" value="TreeGrafter"/>
</dbReference>
<dbReference type="Pfam" id="PF00069">
    <property type="entry name" value="Pkinase"/>
    <property type="match status" value="1"/>
</dbReference>
<evidence type="ECO:0000313" key="6">
    <source>
        <dbReference type="Proteomes" id="UP001212841"/>
    </source>
</evidence>
<protein>
    <submittedName>
        <fullName evidence="5">Calcium/calmodulin-dependent protein kinase kinase 1</fullName>
    </submittedName>
</protein>
<keyword evidence="6" id="KW-1185">Reference proteome</keyword>
<dbReference type="InterPro" id="IPR008271">
    <property type="entry name" value="Ser/Thr_kinase_AS"/>
</dbReference>
<dbReference type="CDD" id="cd14008">
    <property type="entry name" value="STKc_LKB1_CaMKK"/>
    <property type="match status" value="1"/>
</dbReference>
<dbReference type="AlphaFoldDB" id="A0AAD5S1D1"/>
<comment type="caution">
    <text evidence="5">The sequence shown here is derived from an EMBL/GenBank/DDBJ whole genome shotgun (WGS) entry which is preliminary data.</text>
</comment>
<dbReference type="PANTHER" id="PTHR24346:SF77">
    <property type="entry name" value="SERINE THREONINE PROTEIN KINASE"/>
    <property type="match status" value="1"/>
</dbReference>
<evidence type="ECO:0000256" key="1">
    <source>
        <dbReference type="ARBA" id="ARBA00022741"/>
    </source>
</evidence>
<name>A0AAD5S1D1_9FUNG</name>
<dbReference type="InterPro" id="IPR000719">
    <property type="entry name" value="Prot_kinase_dom"/>
</dbReference>
<dbReference type="InterPro" id="IPR011009">
    <property type="entry name" value="Kinase-like_dom_sf"/>
</dbReference>
<dbReference type="GO" id="GO:0005737">
    <property type="term" value="C:cytoplasm"/>
    <property type="evidence" value="ECO:0007669"/>
    <property type="project" value="TreeGrafter"/>
</dbReference>
<evidence type="ECO:0000259" key="4">
    <source>
        <dbReference type="PROSITE" id="PS50011"/>
    </source>
</evidence>
<accession>A0AAD5S1D1</accession>
<dbReference type="GO" id="GO:0005524">
    <property type="term" value="F:ATP binding"/>
    <property type="evidence" value="ECO:0007669"/>
    <property type="project" value="UniProtKB-KW"/>
</dbReference>
<dbReference type="GO" id="GO:0035556">
    <property type="term" value="P:intracellular signal transduction"/>
    <property type="evidence" value="ECO:0007669"/>
    <property type="project" value="TreeGrafter"/>
</dbReference>
<keyword evidence="5" id="KW-0418">Kinase</keyword>
<gene>
    <name evidence="5" type="primary">CAMKK1</name>
    <name evidence="5" type="ORF">HK097_006635</name>
</gene>
<organism evidence="5 6">
    <name type="scientific">Rhizophlyctis rosea</name>
    <dbReference type="NCBI Taxonomy" id="64517"/>
    <lineage>
        <taxon>Eukaryota</taxon>
        <taxon>Fungi</taxon>
        <taxon>Fungi incertae sedis</taxon>
        <taxon>Chytridiomycota</taxon>
        <taxon>Chytridiomycota incertae sedis</taxon>
        <taxon>Chytridiomycetes</taxon>
        <taxon>Rhizophlyctidales</taxon>
        <taxon>Rhizophlyctidaceae</taxon>
        <taxon>Rhizophlyctis</taxon>
    </lineage>
</organism>
<evidence type="ECO:0000313" key="5">
    <source>
        <dbReference type="EMBL" id="KAJ3025641.1"/>
    </source>
</evidence>
<feature type="compositionally biased region" description="Polar residues" evidence="3">
    <location>
        <begin position="102"/>
        <end position="116"/>
    </location>
</feature>
<reference evidence="5" key="1">
    <citation type="submission" date="2020-05" db="EMBL/GenBank/DDBJ databases">
        <title>Phylogenomic resolution of chytrid fungi.</title>
        <authorList>
            <person name="Stajich J.E."/>
            <person name="Amses K."/>
            <person name="Simmons R."/>
            <person name="Seto K."/>
            <person name="Myers J."/>
            <person name="Bonds A."/>
            <person name="Quandt C.A."/>
            <person name="Barry K."/>
            <person name="Liu P."/>
            <person name="Grigoriev I."/>
            <person name="Longcore J.E."/>
            <person name="James T.Y."/>
        </authorList>
    </citation>
    <scope>NUCLEOTIDE SEQUENCE</scope>
    <source>
        <strain evidence="5">JEL0318</strain>
    </source>
</reference>
<feature type="region of interest" description="Disordered" evidence="3">
    <location>
        <begin position="94"/>
        <end position="116"/>
    </location>
</feature>
<sequence>REVAILKKLSNHRNINKLVEVLDDGKEDNLYMIFDLCEYGAVMHISPTTPAQPFSEERARIYFRDVVLGLEYLHYKKIIHRDIKPENLLLKEPSRTDLDPSLSPTSPTFNRPSDTTPKVVQIADFGISNMFDDSDDDDPICKEKNASPMFSPPEAVEAHTKELKGKPLDIWSLGVTLFCFVHGRCPFSDLNIIDLYYKIAHDEIPISDKLSLELQNLLYMMLQKEPEKRITLQEIKVHPWVTKMGEWPMMSTEENCVFEEVTEEEVENAFKPAVMFVTKVDLLRYCVNAIARI</sequence>
<dbReference type="PANTHER" id="PTHR24346">
    <property type="entry name" value="MAP/MICROTUBULE AFFINITY-REGULATING KINASE"/>
    <property type="match status" value="1"/>
</dbReference>
<feature type="non-terminal residue" evidence="5">
    <location>
        <position position="293"/>
    </location>
</feature>
<dbReference type="Gene3D" id="1.10.510.10">
    <property type="entry name" value="Transferase(Phosphotransferase) domain 1"/>
    <property type="match status" value="1"/>
</dbReference>
<dbReference type="PROSITE" id="PS00108">
    <property type="entry name" value="PROTEIN_KINASE_ST"/>
    <property type="match status" value="1"/>
</dbReference>
<dbReference type="PROSITE" id="PS50011">
    <property type="entry name" value="PROTEIN_KINASE_DOM"/>
    <property type="match status" value="1"/>
</dbReference>
<evidence type="ECO:0000256" key="2">
    <source>
        <dbReference type="ARBA" id="ARBA00022840"/>
    </source>
</evidence>